<dbReference type="EMBL" id="JAGKHQ010000003">
    <property type="protein sequence ID" value="KAG7521047.1"/>
    <property type="molecule type" value="Genomic_DNA"/>
</dbReference>
<evidence type="ECO:0000313" key="2">
    <source>
        <dbReference type="Proteomes" id="UP000693946"/>
    </source>
</evidence>
<keyword evidence="2" id="KW-1185">Reference proteome</keyword>
<reference evidence="1 2" key="1">
    <citation type="journal article" date="2021" name="Sci. Rep.">
        <title>Chromosome anchoring in Senegalese sole (Solea senegalensis) reveals sex-associated markers and genome rearrangements in flatfish.</title>
        <authorList>
            <person name="Guerrero-Cozar I."/>
            <person name="Gomez-Garrido J."/>
            <person name="Berbel C."/>
            <person name="Martinez-Blanch J.F."/>
            <person name="Alioto T."/>
            <person name="Claros M.G."/>
            <person name="Gagnaire P.A."/>
            <person name="Manchado M."/>
        </authorList>
    </citation>
    <scope>NUCLEOTIDE SEQUENCE [LARGE SCALE GENOMIC DNA]</scope>
    <source>
        <strain evidence="1">Sse05_10M</strain>
    </source>
</reference>
<sequence>METAGPVGWLWPGGSGKVGCQRLGHTVQYFSHKVADLTGCCECWLHFIWIQQGLSNLPNRDWSKENTEHGGNQLFLLSDRFFSAVWGPCALLLDMVKRSGGRLGVKNV</sequence>
<accession>A0AAV6SV99</accession>
<name>A0AAV6SV99_SOLSE</name>
<gene>
    <name evidence="1" type="ORF">JOB18_041580</name>
</gene>
<comment type="caution">
    <text evidence="1">The sequence shown here is derived from an EMBL/GenBank/DDBJ whole genome shotgun (WGS) entry which is preliminary data.</text>
</comment>
<protein>
    <submittedName>
        <fullName evidence="1">Uncharacterized protein</fullName>
    </submittedName>
</protein>
<proteinExistence type="predicted"/>
<dbReference type="Proteomes" id="UP000693946">
    <property type="component" value="Linkage Group LG11"/>
</dbReference>
<organism evidence="1 2">
    <name type="scientific">Solea senegalensis</name>
    <name type="common">Senegalese sole</name>
    <dbReference type="NCBI Taxonomy" id="28829"/>
    <lineage>
        <taxon>Eukaryota</taxon>
        <taxon>Metazoa</taxon>
        <taxon>Chordata</taxon>
        <taxon>Craniata</taxon>
        <taxon>Vertebrata</taxon>
        <taxon>Euteleostomi</taxon>
        <taxon>Actinopterygii</taxon>
        <taxon>Neopterygii</taxon>
        <taxon>Teleostei</taxon>
        <taxon>Neoteleostei</taxon>
        <taxon>Acanthomorphata</taxon>
        <taxon>Carangaria</taxon>
        <taxon>Pleuronectiformes</taxon>
        <taxon>Pleuronectoidei</taxon>
        <taxon>Soleidae</taxon>
        <taxon>Solea</taxon>
    </lineage>
</organism>
<evidence type="ECO:0000313" key="1">
    <source>
        <dbReference type="EMBL" id="KAG7521047.1"/>
    </source>
</evidence>
<dbReference type="AlphaFoldDB" id="A0AAV6SV99"/>